<dbReference type="SUPFAM" id="SSF55785">
    <property type="entry name" value="PYP-like sensor domain (PAS domain)"/>
    <property type="match status" value="2"/>
</dbReference>
<keyword evidence="5" id="KW-0418">Kinase</keyword>
<dbReference type="InterPro" id="IPR004358">
    <property type="entry name" value="Sig_transdc_His_kin-like_C"/>
</dbReference>
<dbReference type="SUPFAM" id="SSF47384">
    <property type="entry name" value="Homodimeric domain of signal transducing histidine kinase"/>
    <property type="match status" value="1"/>
</dbReference>
<dbReference type="InterPro" id="IPR003661">
    <property type="entry name" value="HisK_dim/P_dom"/>
</dbReference>
<feature type="transmembrane region" description="Helical" evidence="6">
    <location>
        <begin position="176"/>
        <end position="194"/>
    </location>
</feature>
<dbReference type="InterPro" id="IPR000014">
    <property type="entry name" value="PAS"/>
</dbReference>
<evidence type="ECO:0000313" key="11">
    <source>
        <dbReference type="Proteomes" id="UP001168552"/>
    </source>
</evidence>
<evidence type="ECO:0000256" key="3">
    <source>
        <dbReference type="ARBA" id="ARBA00022553"/>
    </source>
</evidence>
<dbReference type="EMBL" id="JAUHJS010000005">
    <property type="protein sequence ID" value="MDN4165958.1"/>
    <property type="molecule type" value="Genomic_DNA"/>
</dbReference>
<dbReference type="Proteomes" id="UP001168552">
    <property type="component" value="Unassembled WGS sequence"/>
</dbReference>
<keyword evidence="6" id="KW-0472">Membrane</keyword>
<keyword evidence="4" id="KW-0808">Transferase</keyword>
<organism evidence="10 11">
    <name type="scientific">Shiella aurantiaca</name>
    <dbReference type="NCBI Taxonomy" id="3058365"/>
    <lineage>
        <taxon>Bacteria</taxon>
        <taxon>Pseudomonadati</taxon>
        <taxon>Bacteroidota</taxon>
        <taxon>Cytophagia</taxon>
        <taxon>Cytophagales</taxon>
        <taxon>Shiellaceae</taxon>
        <taxon>Shiella</taxon>
    </lineage>
</organism>
<dbReference type="InterPro" id="IPR013655">
    <property type="entry name" value="PAS_fold_3"/>
</dbReference>
<accession>A0ABT8F661</accession>
<keyword evidence="6" id="KW-0812">Transmembrane</keyword>
<dbReference type="InterPro" id="IPR052162">
    <property type="entry name" value="Sensor_kinase/Photoreceptor"/>
</dbReference>
<evidence type="ECO:0000256" key="4">
    <source>
        <dbReference type="ARBA" id="ARBA00022679"/>
    </source>
</evidence>
<reference evidence="10" key="1">
    <citation type="submission" date="2023-06" db="EMBL/GenBank/DDBJ databases">
        <title>Cytophagales bacterium Strain LB-30, isolated from soil.</title>
        <authorList>
            <person name="Liu B."/>
        </authorList>
    </citation>
    <scope>NUCLEOTIDE SEQUENCE</scope>
    <source>
        <strain evidence="10">LB-30</strain>
    </source>
</reference>
<dbReference type="SMART" id="SM00388">
    <property type="entry name" value="HisKA"/>
    <property type="match status" value="1"/>
</dbReference>
<dbReference type="CDD" id="cd00130">
    <property type="entry name" value="PAS"/>
    <property type="match status" value="2"/>
</dbReference>
<keyword evidence="3" id="KW-0597">Phosphoprotein</keyword>
<feature type="domain" description="Histidine kinase" evidence="7">
    <location>
        <begin position="492"/>
        <end position="705"/>
    </location>
</feature>
<dbReference type="SMART" id="SM00387">
    <property type="entry name" value="HATPase_c"/>
    <property type="match status" value="1"/>
</dbReference>
<dbReference type="Gene3D" id="1.10.287.130">
    <property type="match status" value="1"/>
</dbReference>
<dbReference type="EC" id="2.7.13.3" evidence="2"/>
<dbReference type="PANTHER" id="PTHR43304">
    <property type="entry name" value="PHYTOCHROME-LIKE PROTEIN CPH1"/>
    <property type="match status" value="1"/>
</dbReference>
<dbReference type="CDD" id="cd00082">
    <property type="entry name" value="HisKA"/>
    <property type="match status" value="1"/>
</dbReference>
<evidence type="ECO:0000256" key="6">
    <source>
        <dbReference type="SAM" id="Phobius"/>
    </source>
</evidence>
<dbReference type="PRINTS" id="PR00344">
    <property type="entry name" value="BCTRLSENSOR"/>
</dbReference>
<comment type="catalytic activity">
    <reaction evidence="1">
        <text>ATP + protein L-histidine = ADP + protein N-phospho-L-histidine.</text>
        <dbReference type="EC" id="2.7.13.3"/>
    </reaction>
</comment>
<dbReference type="InterPro" id="IPR000700">
    <property type="entry name" value="PAS-assoc_C"/>
</dbReference>
<dbReference type="InterPro" id="IPR001610">
    <property type="entry name" value="PAC"/>
</dbReference>
<comment type="caution">
    <text evidence="10">The sequence shown here is derived from an EMBL/GenBank/DDBJ whole genome shotgun (WGS) entry which is preliminary data.</text>
</comment>
<gene>
    <name evidence="10" type="ORF">QWY31_10620</name>
</gene>
<keyword evidence="11" id="KW-1185">Reference proteome</keyword>
<evidence type="ECO:0000313" key="10">
    <source>
        <dbReference type="EMBL" id="MDN4165958.1"/>
    </source>
</evidence>
<evidence type="ECO:0000256" key="5">
    <source>
        <dbReference type="ARBA" id="ARBA00022777"/>
    </source>
</evidence>
<feature type="domain" description="PAC" evidence="9">
    <location>
        <begin position="421"/>
        <end position="474"/>
    </location>
</feature>
<dbReference type="Pfam" id="PF00512">
    <property type="entry name" value="HisKA"/>
    <property type="match status" value="1"/>
</dbReference>
<keyword evidence="6" id="KW-1133">Transmembrane helix</keyword>
<feature type="domain" description="PAC" evidence="9">
    <location>
        <begin position="291"/>
        <end position="343"/>
    </location>
</feature>
<dbReference type="RefSeq" id="WP_320004493.1">
    <property type="nucleotide sequence ID" value="NZ_JAUHJS010000005.1"/>
</dbReference>
<dbReference type="SMART" id="SM00091">
    <property type="entry name" value="PAS"/>
    <property type="match status" value="2"/>
</dbReference>
<name>A0ABT8F661_9BACT</name>
<dbReference type="PROSITE" id="PS50113">
    <property type="entry name" value="PAC"/>
    <property type="match status" value="2"/>
</dbReference>
<dbReference type="PANTHER" id="PTHR43304:SF1">
    <property type="entry name" value="PAC DOMAIN-CONTAINING PROTEIN"/>
    <property type="match status" value="1"/>
</dbReference>
<proteinExistence type="predicted"/>
<dbReference type="SUPFAM" id="SSF55874">
    <property type="entry name" value="ATPase domain of HSP90 chaperone/DNA topoisomerase II/histidine kinase"/>
    <property type="match status" value="1"/>
</dbReference>
<dbReference type="NCBIfam" id="TIGR00229">
    <property type="entry name" value="sensory_box"/>
    <property type="match status" value="2"/>
</dbReference>
<feature type="domain" description="PAS" evidence="8">
    <location>
        <begin position="217"/>
        <end position="287"/>
    </location>
</feature>
<dbReference type="Gene3D" id="3.30.565.10">
    <property type="entry name" value="Histidine kinase-like ATPase, C-terminal domain"/>
    <property type="match status" value="1"/>
</dbReference>
<protein>
    <recommendedName>
        <fullName evidence="2">histidine kinase</fullName>
        <ecNumber evidence="2">2.7.13.3</ecNumber>
    </recommendedName>
</protein>
<dbReference type="InterPro" id="IPR003594">
    <property type="entry name" value="HATPase_dom"/>
</dbReference>
<dbReference type="SMART" id="SM00086">
    <property type="entry name" value="PAC"/>
    <property type="match status" value="2"/>
</dbReference>
<evidence type="ECO:0000256" key="2">
    <source>
        <dbReference type="ARBA" id="ARBA00012438"/>
    </source>
</evidence>
<dbReference type="PROSITE" id="PS50109">
    <property type="entry name" value="HIS_KIN"/>
    <property type="match status" value="1"/>
</dbReference>
<dbReference type="InterPro" id="IPR005467">
    <property type="entry name" value="His_kinase_dom"/>
</dbReference>
<evidence type="ECO:0000259" key="7">
    <source>
        <dbReference type="PROSITE" id="PS50109"/>
    </source>
</evidence>
<evidence type="ECO:0000256" key="1">
    <source>
        <dbReference type="ARBA" id="ARBA00000085"/>
    </source>
</evidence>
<dbReference type="PROSITE" id="PS50112">
    <property type="entry name" value="PAS"/>
    <property type="match status" value="1"/>
</dbReference>
<sequence>MSMPRLGILLFLMPLILLMVGGTLYWQGNKKQTEVWDENLKTERLFNETSQLQILLLKAVREKRGYELYLDSLYVRQFVQHKNALYKQIQLIDSLIEQKEDSIQFSSLKNLLNWRIADLEERMRNAAKNQNTTPPSPKITLKMDSVFTERLLTLERKSLAFEAQNTHYRQANYQRFVTLLGLSFALLALSAYFFDRNIHQKQKKAQQQMILQATRESEARFSAAFEHASIGMALVSPEGRFSRVNKSLCKLLGYTAEELLLHTFQDITHPDDLQTDLQLFKQLAQGEIESYQMEKRYFTKNGEIVWINLSGSKVNKPDGSPLYYIAQIENITKRKEAEHSLKEEKTRLENVIKATQVGTWEWNVQTGETIFNERWAEITGHTLAELAPISIKTWEALAHPDDLLLSNKLLQECFDGKSEFYQVECRMKHKAGYWVWVLDQGKVISRTSDGKPLMMFGTHTDITSRKLMEESEHRVAEKLKAINQELQLFAATASHDMKEPLRMIKSFMELLQKDYAPQLDEKAQKYIYYATDGAQRMNVLIEDLLAYAQIGNDDTAPEPIDTKALVGDILKLQAAVIEEKKAQVAVGNLPAIRGKRVPIKLLFQNLISNALKYQAPDRVPHIEISGHESATHWHFSVKDNGIGIKPEYFDRIFQLFKRLHTRSEYAGTGMGLAICKKIVEQHGGEIRVESVPFEGSTFHFSLAKS</sequence>
<dbReference type="InterPro" id="IPR036890">
    <property type="entry name" value="HATPase_C_sf"/>
</dbReference>
<dbReference type="Pfam" id="PF02518">
    <property type="entry name" value="HATPase_c"/>
    <property type="match status" value="1"/>
</dbReference>
<feature type="transmembrane region" description="Helical" evidence="6">
    <location>
        <begin position="6"/>
        <end position="26"/>
    </location>
</feature>
<dbReference type="InterPro" id="IPR035965">
    <property type="entry name" value="PAS-like_dom_sf"/>
</dbReference>
<dbReference type="Gene3D" id="3.30.450.20">
    <property type="entry name" value="PAS domain"/>
    <property type="match status" value="2"/>
</dbReference>
<evidence type="ECO:0000259" key="9">
    <source>
        <dbReference type="PROSITE" id="PS50113"/>
    </source>
</evidence>
<dbReference type="InterPro" id="IPR036097">
    <property type="entry name" value="HisK_dim/P_sf"/>
</dbReference>
<dbReference type="Pfam" id="PF08447">
    <property type="entry name" value="PAS_3"/>
    <property type="match status" value="2"/>
</dbReference>
<evidence type="ECO:0000259" key="8">
    <source>
        <dbReference type="PROSITE" id="PS50112"/>
    </source>
</evidence>